<sequence length="143" mass="17469">MLHLDVLCLLVVFAVVCSAGTAACEPVSPTCFFWDFLKPYCSKPRSSEKREDKREAKDKKDEEEPKKRDDEDESKRRDDEDESKRRDDEDESKMYEDEEERTPRIPPRRPYEEYMRPEERPYYPYPQECWCYDYGMYPEHFFY</sequence>
<comment type="caution">
    <text evidence="3">The sequence shown here is derived from an EMBL/GenBank/DDBJ whole genome shotgun (WGS) entry which is preliminary data.</text>
</comment>
<feature type="signal peptide" evidence="2">
    <location>
        <begin position="1"/>
        <end position="23"/>
    </location>
</feature>
<organism evidence="3 4">
    <name type="scientific">Calicophoron daubneyi</name>
    <name type="common">Rumen fluke</name>
    <name type="synonym">Paramphistomum daubneyi</name>
    <dbReference type="NCBI Taxonomy" id="300641"/>
    <lineage>
        <taxon>Eukaryota</taxon>
        <taxon>Metazoa</taxon>
        <taxon>Spiralia</taxon>
        <taxon>Lophotrochozoa</taxon>
        <taxon>Platyhelminthes</taxon>
        <taxon>Trematoda</taxon>
        <taxon>Digenea</taxon>
        <taxon>Plagiorchiida</taxon>
        <taxon>Pronocephalata</taxon>
        <taxon>Paramphistomoidea</taxon>
        <taxon>Paramphistomidae</taxon>
        <taxon>Calicophoron</taxon>
    </lineage>
</organism>
<reference evidence="3" key="1">
    <citation type="submission" date="2024-06" db="EMBL/GenBank/DDBJ databases">
        <authorList>
            <person name="Liu X."/>
            <person name="Lenzi L."/>
            <person name="Haldenby T S."/>
            <person name="Uol C."/>
        </authorList>
    </citation>
    <scope>NUCLEOTIDE SEQUENCE</scope>
</reference>
<accession>A0AAV2TMI6</accession>
<feature type="chain" id="PRO_5043472394" evidence="2">
    <location>
        <begin position="24"/>
        <end position="143"/>
    </location>
</feature>
<keyword evidence="2" id="KW-0732">Signal</keyword>
<evidence type="ECO:0000256" key="1">
    <source>
        <dbReference type="SAM" id="MobiDB-lite"/>
    </source>
</evidence>
<name>A0AAV2TMI6_CALDB</name>
<evidence type="ECO:0000256" key="2">
    <source>
        <dbReference type="SAM" id="SignalP"/>
    </source>
</evidence>
<protein>
    <submittedName>
        <fullName evidence="3">Uncharacterized protein</fullName>
    </submittedName>
</protein>
<dbReference type="Proteomes" id="UP001497525">
    <property type="component" value="Unassembled WGS sequence"/>
</dbReference>
<gene>
    <name evidence="3" type="ORF">CDAUBV1_LOCUS12771</name>
</gene>
<feature type="compositionally biased region" description="Basic and acidic residues" evidence="1">
    <location>
        <begin position="45"/>
        <end position="95"/>
    </location>
</feature>
<evidence type="ECO:0000313" key="4">
    <source>
        <dbReference type="Proteomes" id="UP001497525"/>
    </source>
</evidence>
<dbReference type="EMBL" id="CAXLJL010000478">
    <property type="protein sequence ID" value="CAL5138159.1"/>
    <property type="molecule type" value="Genomic_DNA"/>
</dbReference>
<proteinExistence type="predicted"/>
<dbReference type="AlphaFoldDB" id="A0AAV2TMI6"/>
<evidence type="ECO:0000313" key="3">
    <source>
        <dbReference type="EMBL" id="CAL5138159.1"/>
    </source>
</evidence>
<feature type="region of interest" description="Disordered" evidence="1">
    <location>
        <begin position="41"/>
        <end position="117"/>
    </location>
</feature>